<accession>A0A396HGJ8</accession>
<reference evidence="1" key="1">
    <citation type="journal article" date="2018" name="Nat. Plants">
        <title>Whole-genome landscape of Medicago truncatula symbiotic genes.</title>
        <authorList>
            <person name="Pecrix Y."/>
            <person name="Gamas P."/>
            <person name="Carrere S."/>
        </authorList>
    </citation>
    <scope>NUCLEOTIDE SEQUENCE</scope>
    <source>
        <tissue evidence="1">Leaves</tissue>
    </source>
</reference>
<evidence type="ECO:0000313" key="1">
    <source>
        <dbReference type="EMBL" id="RHN50027.1"/>
    </source>
</evidence>
<sequence>MSSLNINPNPNRFDQKSNYTNLMVKIYVAMCLENMKVTTKNLISPT</sequence>
<organism evidence="1">
    <name type="scientific">Medicago truncatula</name>
    <name type="common">Barrel medic</name>
    <name type="synonym">Medicago tribuloides</name>
    <dbReference type="NCBI Taxonomy" id="3880"/>
    <lineage>
        <taxon>Eukaryota</taxon>
        <taxon>Viridiplantae</taxon>
        <taxon>Streptophyta</taxon>
        <taxon>Embryophyta</taxon>
        <taxon>Tracheophyta</taxon>
        <taxon>Spermatophyta</taxon>
        <taxon>Magnoliopsida</taxon>
        <taxon>eudicotyledons</taxon>
        <taxon>Gunneridae</taxon>
        <taxon>Pentapetalae</taxon>
        <taxon>rosids</taxon>
        <taxon>fabids</taxon>
        <taxon>Fabales</taxon>
        <taxon>Fabaceae</taxon>
        <taxon>Papilionoideae</taxon>
        <taxon>50 kb inversion clade</taxon>
        <taxon>NPAAA clade</taxon>
        <taxon>Hologalegina</taxon>
        <taxon>IRL clade</taxon>
        <taxon>Trifolieae</taxon>
        <taxon>Medicago</taxon>
    </lineage>
</organism>
<dbReference type="AlphaFoldDB" id="A0A396HGJ8"/>
<comment type="caution">
    <text evidence="1">The sequence shown here is derived from an EMBL/GenBank/DDBJ whole genome shotgun (WGS) entry which is preliminary data.</text>
</comment>
<dbReference type="EMBL" id="PSQE01000006">
    <property type="protein sequence ID" value="RHN50027.1"/>
    <property type="molecule type" value="Genomic_DNA"/>
</dbReference>
<dbReference type="Proteomes" id="UP000265566">
    <property type="component" value="Chromosome 6"/>
</dbReference>
<gene>
    <name evidence="1" type="ORF">MtrunA17_Chr6g0452981</name>
</gene>
<protein>
    <submittedName>
        <fullName evidence="1">Uncharacterized protein</fullName>
    </submittedName>
</protein>
<name>A0A396HGJ8_MEDTR</name>
<proteinExistence type="predicted"/>
<dbReference type="Gramene" id="rna34275">
    <property type="protein sequence ID" value="RHN50027.1"/>
    <property type="gene ID" value="gene34275"/>
</dbReference>